<evidence type="ECO:0000313" key="5">
    <source>
        <dbReference type="Proteomes" id="UP000886814"/>
    </source>
</evidence>
<name>A0A9D1PFK6_9FIRM</name>
<organism evidence="4 5">
    <name type="scientific">Candidatus Blautia stercorigallinarum</name>
    <dbReference type="NCBI Taxonomy" id="2838501"/>
    <lineage>
        <taxon>Bacteria</taxon>
        <taxon>Bacillati</taxon>
        <taxon>Bacillota</taxon>
        <taxon>Clostridia</taxon>
        <taxon>Lachnospirales</taxon>
        <taxon>Lachnospiraceae</taxon>
        <taxon>Blautia</taxon>
    </lineage>
</organism>
<evidence type="ECO:0000313" key="4">
    <source>
        <dbReference type="EMBL" id="HIV40369.1"/>
    </source>
</evidence>
<sequence>MNRNKKGLHKVTANVLSLTLASVMAAGAAGEAVSSVQVYAAEASQTESVKAGTSVYLNGTLSADSKGDGTTKEKAVSSIDTALKLAGSQGTILVCGPVTISSERTLSIPSGVQIKREPSYTGAIIKITGKGKLTLSGSSLQAADVDTSAAELGTGALVQETKTEMKKEGQVTMASQVTVASPEAWSSFDFGGAGFTGEGTFSWASQTAPAEYQSSVQVVFTPKDTQNYDYSKVQGWDSGRNAVVRNVEVTIESLKPADPVVTTEEETSQQPVEESQQTEILEETEPETQKPETPEQSKPETQKPETPEQTAPEKTETEEKDTQDSHTDGNGAQTGEENTAGQVTIPEEVKLTAPEEIEKFDFAKAGFAGEGTFSWEKEFTPDTYETEVKVIFTPSDKEKKDYSQVEGWNAEKGQVIRTVKVLVESLKEGASWTTQEKEENTDQNDQKPDQDAEDAQTTSPSKEEENGDKEQTDTDKETETEKDTDIDKETEKETDTDSEETPEEKDPVKEEQESQSSEETAVEVPETEVTTEEDFVQAQPGKTGEVAQEIPQAVPVGSLIDANTGIRVEGDFLPYYVDLQVSYNEDLDQLPDAGIGQILSAYEIKLWDLKEDEEYMIPEGKKVRVMIPLPENAGSFSSLSVAHYLGNSEYEYYTLPTEEYPGTLAVINIEGIDYLTFETSSFSPFNVGGSQLVGPGTQTSQSSSSSNKNTGNSSSKGNTSAASTGTSGNSKTSGSGGASGQSVIQPSQNSGTSTNTGSTGSQTSSAAKKSESSKLIRVVRTGDNSPIVPYAAAGAAAVILGAAAVITGKRKKKKS</sequence>
<accession>A0A9D1PFK6</accession>
<feature type="compositionally biased region" description="Low complexity" evidence="1">
    <location>
        <begin position="747"/>
        <end position="767"/>
    </location>
</feature>
<evidence type="ECO:0000256" key="2">
    <source>
        <dbReference type="SAM" id="Phobius"/>
    </source>
</evidence>
<keyword evidence="2" id="KW-0472">Membrane</keyword>
<reference evidence="4" key="1">
    <citation type="journal article" date="2021" name="PeerJ">
        <title>Extensive microbial diversity within the chicken gut microbiome revealed by metagenomics and culture.</title>
        <authorList>
            <person name="Gilroy R."/>
            <person name="Ravi A."/>
            <person name="Getino M."/>
            <person name="Pursley I."/>
            <person name="Horton D.L."/>
            <person name="Alikhan N.F."/>
            <person name="Baker D."/>
            <person name="Gharbi K."/>
            <person name="Hall N."/>
            <person name="Watson M."/>
            <person name="Adriaenssens E.M."/>
            <person name="Foster-Nyarko E."/>
            <person name="Jarju S."/>
            <person name="Secka A."/>
            <person name="Antonio M."/>
            <person name="Oren A."/>
            <person name="Chaudhuri R.R."/>
            <person name="La Ragione R."/>
            <person name="Hildebrand F."/>
            <person name="Pallen M.J."/>
        </authorList>
    </citation>
    <scope>NUCLEOTIDE SEQUENCE</scope>
    <source>
        <strain evidence="4">CHK195-9823</strain>
    </source>
</reference>
<reference evidence="4" key="2">
    <citation type="submission" date="2021-04" db="EMBL/GenBank/DDBJ databases">
        <authorList>
            <person name="Gilroy R."/>
        </authorList>
    </citation>
    <scope>NUCLEOTIDE SEQUENCE</scope>
    <source>
        <strain evidence="4">CHK195-9823</strain>
    </source>
</reference>
<feature type="compositionally biased region" description="Polar residues" evidence="1">
    <location>
        <begin position="328"/>
        <end position="342"/>
    </location>
</feature>
<feature type="signal peptide" evidence="3">
    <location>
        <begin position="1"/>
        <end position="28"/>
    </location>
</feature>
<feature type="region of interest" description="Disordered" evidence="1">
    <location>
        <begin position="428"/>
        <end position="544"/>
    </location>
</feature>
<feature type="compositionally biased region" description="Low complexity" evidence="1">
    <location>
        <begin position="514"/>
        <end position="524"/>
    </location>
</feature>
<feature type="region of interest" description="Disordered" evidence="1">
    <location>
        <begin position="255"/>
        <end position="349"/>
    </location>
</feature>
<feature type="transmembrane region" description="Helical" evidence="2">
    <location>
        <begin position="787"/>
        <end position="806"/>
    </location>
</feature>
<gene>
    <name evidence="4" type="ORF">H9747_15470</name>
</gene>
<feature type="chain" id="PRO_5039278993" description="Gram-positive cocci surface proteins LPxTG domain-containing protein" evidence="3">
    <location>
        <begin position="29"/>
        <end position="815"/>
    </location>
</feature>
<feature type="compositionally biased region" description="Polar residues" evidence="1">
    <location>
        <begin position="268"/>
        <end position="279"/>
    </location>
</feature>
<feature type="compositionally biased region" description="Basic and acidic residues" evidence="1">
    <location>
        <begin position="435"/>
        <end position="450"/>
    </location>
</feature>
<protein>
    <recommendedName>
        <fullName evidence="6">Gram-positive cocci surface proteins LPxTG domain-containing protein</fullName>
    </recommendedName>
</protein>
<evidence type="ECO:0000256" key="1">
    <source>
        <dbReference type="SAM" id="MobiDB-lite"/>
    </source>
</evidence>
<comment type="caution">
    <text evidence="4">The sequence shown here is derived from an EMBL/GenBank/DDBJ whole genome shotgun (WGS) entry which is preliminary data.</text>
</comment>
<feature type="compositionally biased region" description="Basic and acidic residues" evidence="1">
    <location>
        <begin position="287"/>
        <end position="327"/>
    </location>
</feature>
<keyword evidence="2" id="KW-0812">Transmembrane</keyword>
<proteinExistence type="predicted"/>
<keyword evidence="3" id="KW-0732">Signal</keyword>
<dbReference type="EMBL" id="DXIQ01000110">
    <property type="protein sequence ID" value="HIV40369.1"/>
    <property type="molecule type" value="Genomic_DNA"/>
</dbReference>
<dbReference type="Proteomes" id="UP000886814">
    <property type="component" value="Unassembled WGS sequence"/>
</dbReference>
<evidence type="ECO:0008006" key="6">
    <source>
        <dbReference type="Google" id="ProtNLM"/>
    </source>
</evidence>
<dbReference type="AlphaFoldDB" id="A0A9D1PFK6"/>
<evidence type="ECO:0000256" key="3">
    <source>
        <dbReference type="SAM" id="SignalP"/>
    </source>
</evidence>
<feature type="compositionally biased region" description="Basic and acidic residues" evidence="1">
    <location>
        <begin position="461"/>
        <end position="495"/>
    </location>
</feature>
<keyword evidence="2" id="KW-1133">Transmembrane helix</keyword>
<feature type="compositionally biased region" description="Acidic residues" evidence="1">
    <location>
        <begin position="525"/>
        <end position="535"/>
    </location>
</feature>
<feature type="region of interest" description="Disordered" evidence="1">
    <location>
        <begin position="688"/>
        <end position="774"/>
    </location>
</feature>
<feature type="compositionally biased region" description="Low complexity" evidence="1">
    <location>
        <begin position="696"/>
        <end position="733"/>
    </location>
</feature>